<gene>
    <name evidence="2" type="ORF">NMOB1V02_LOCUS5452</name>
</gene>
<accession>A0A7R9BLU5</accession>
<proteinExistence type="predicted"/>
<dbReference type="Proteomes" id="UP000678499">
    <property type="component" value="Unassembled WGS sequence"/>
</dbReference>
<dbReference type="PANTHER" id="PTHR34753">
    <property type="entry name" value="TELOMERASE RNA COMPONENT INTERACTING RNASE"/>
    <property type="match status" value="1"/>
</dbReference>
<dbReference type="InterPro" id="IPR038838">
    <property type="entry name" value="TRIR"/>
</dbReference>
<feature type="region of interest" description="Disordered" evidence="1">
    <location>
        <begin position="17"/>
        <end position="55"/>
    </location>
</feature>
<name>A0A7R9BLU5_9CRUS</name>
<sequence length="163" mass="18648">MDGPKNAFKNDGSFLEMFKQLQKSQPSPTDDKKPDTSSNSKAAVDPSTPVPVVAKRRGVRALPVGVVKKSKKEEESSEQKLDLFPVMEYPTEPTFSLSPFEDVEMNLDLYIDYNQFMDFDSYCNWIAGAGEEKGTAWMQYMKEVRKYKERNCDEETKVRPLVK</sequence>
<reference evidence="2" key="1">
    <citation type="submission" date="2020-11" db="EMBL/GenBank/DDBJ databases">
        <authorList>
            <person name="Tran Van P."/>
        </authorList>
    </citation>
    <scope>NUCLEOTIDE SEQUENCE</scope>
</reference>
<evidence type="ECO:0000256" key="1">
    <source>
        <dbReference type="SAM" id="MobiDB-lite"/>
    </source>
</evidence>
<dbReference type="AlphaFoldDB" id="A0A7R9BLU5"/>
<dbReference type="GO" id="GO:0008408">
    <property type="term" value="F:3'-5' exonuclease activity"/>
    <property type="evidence" value="ECO:0007669"/>
    <property type="project" value="InterPro"/>
</dbReference>
<organism evidence="2">
    <name type="scientific">Notodromas monacha</name>
    <dbReference type="NCBI Taxonomy" id="399045"/>
    <lineage>
        <taxon>Eukaryota</taxon>
        <taxon>Metazoa</taxon>
        <taxon>Ecdysozoa</taxon>
        <taxon>Arthropoda</taxon>
        <taxon>Crustacea</taxon>
        <taxon>Oligostraca</taxon>
        <taxon>Ostracoda</taxon>
        <taxon>Podocopa</taxon>
        <taxon>Podocopida</taxon>
        <taxon>Cypridocopina</taxon>
        <taxon>Cypridoidea</taxon>
        <taxon>Cyprididae</taxon>
        <taxon>Notodromas</taxon>
    </lineage>
</organism>
<dbReference type="EMBL" id="CAJPEX010000988">
    <property type="protein sequence ID" value="CAG0917877.1"/>
    <property type="molecule type" value="Genomic_DNA"/>
</dbReference>
<dbReference type="PANTHER" id="PTHR34753:SF1">
    <property type="entry name" value="TELOMERASE RNA COMPONENT INTERACTING RNASE"/>
    <property type="match status" value="1"/>
</dbReference>
<protein>
    <submittedName>
        <fullName evidence="2">Uncharacterized protein</fullName>
    </submittedName>
</protein>
<dbReference type="OrthoDB" id="5983145at2759"/>
<dbReference type="GO" id="GO:0008409">
    <property type="term" value="F:5'-3' exonuclease activity"/>
    <property type="evidence" value="ECO:0007669"/>
    <property type="project" value="InterPro"/>
</dbReference>
<evidence type="ECO:0000313" key="2">
    <source>
        <dbReference type="EMBL" id="CAD7277725.1"/>
    </source>
</evidence>
<evidence type="ECO:0000313" key="3">
    <source>
        <dbReference type="Proteomes" id="UP000678499"/>
    </source>
</evidence>
<dbReference type="EMBL" id="OA883025">
    <property type="protein sequence ID" value="CAD7277725.1"/>
    <property type="molecule type" value="Genomic_DNA"/>
</dbReference>
<keyword evidence="3" id="KW-1185">Reference proteome</keyword>